<dbReference type="AlphaFoldDB" id="A0A8J3FT32"/>
<evidence type="ECO:0000256" key="1">
    <source>
        <dbReference type="ARBA" id="ARBA00004167"/>
    </source>
</evidence>
<keyword evidence="6" id="KW-0645">Protease</keyword>
<feature type="region of interest" description="Disordered" evidence="5">
    <location>
        <begin position="268"/>
        <end position="288"/>
    </location>
</feature>
<keyword evidence="4" id="KW-0472">Membrane</keyword>
<sequence>MLGVALVGIVTSTGSSYRTAEPGYENYPTFSTTTTTTSATGTTVAAIPTTAERTSPRATPTAGQRTPATRREPPKPRPVPKLADNPLMANGLGVPKTQCSLPRWNASPAGQQAYYEAAVNCMARAWAPVLSAAGLPTEPPRVYTPTGRHSSPCGNRAATDNAYYCRGNIYMPPQYFTKVEGLRMEQPAVFLGVLAHEYGHHVQELSGIMQAAWSIRYDVGEESVAGLENSRRTELQATCFGGMVYAGLVGNGSVGRGLYDAALRDNYQRGDHNGRPRDHGHPQNNGVWFQHGAEKNRTAQCNTWSASPDSVA</sequence>
<accession>A0A8J3FT32</accession>
<feature type="compositionally biased region" description="Basic and acidic residues" evidence="5">
    <location>
        <begin position="268"/>
        <end position="281"/>
    </location>
</feature>
<evidence type="ECO:0000313" key="7">
    <source>
        <dbReference type="Proteomes" id="UP000637578"/>
    </source>
</evidence>
<reference evidence="6" key="2">
    <citation type="submission" date="2020-09" db="EMBL/GenBank/DDBJ databases">
        <authorList>
            <person name="Sun Q."/>
            <person name="Zhou Y."/>
        </authorList>
    </citation>
    <scope>NUCLEOTIDE SEQUENCE</scope>
    <source>
        <strain evidence="6">CGMCC 4.5737</strain>
    </source>
</reference>
<comment type="caution">
    <text evidence="6">The sequence shown here is derived from an EMBL/GenBank/DDBJ whole genome shotgun (WGS) entry which is preliminary data.</text>
</comment>
<name>A0A8J3FT32_9PSEU</name>
<evidence type="ECO:0000256" key="4">
    <source>
        <dbReference type="ARBA" id="ARBA00023136"/>
    </source>
</evidence>
<dbReference type="EMBL" id="BMMK01000003">
    <property type="protein sequence ID" value="GGM42114.1"/>
    <property type="molecule type" value="Genomic_DNA"/>
</dbReference>
<organism evidence="6 7">
    <name type="scientific">Longimycelium tulufanense</name>
    <dbReference type="NCBI Taxonomy" id="907463"/>
    <lineage>
        <taxon>Bacteria</taxon>
        <taxon>Bacillati</taxon>
        <taxon>Actinomycetota</taxon>
        <taxon>Actinomycetes</taxon>
        <taxon>Pseudonocardiales</taxon>
        <taxon>Pseudonocardiaceae</taxon>
        <taxon>Longimycelium</taxon>
    </lineage>
</organism>
<keyword evidence="7" id="KW-1185">Reference proteome</keyword>
<dbReference type="InterPro" id="IPR007343">
    <property type="entry name" value="Uncharacterised_pept_Zn_put"/>
</dbReference>
<evidence type="ECO:0000256" key="5">
    <source>
        <dbReference type="SAM" id="MobiDB-lite"/>
    </source>
</evidence>
<keyword evidence="6" id="KW-0378">Hydrolase</keyword>
<dbReference type="PANTHER" id="PTHR30168:SF0">
    <property type="entry name" value="INNER MEMBRANE PROTEIN"/>
    <property type="match status" value="1"/>
</dbReference>
<reference evidence="6" key="1">
    <citation type="journal article" date="2014" name="Int. J. Syst. Evol. Microbiol.">
        <title>Complete genome sequence of Corynebacterium casei LMG S-19264T (=DSM 44701T), isolated from a smear-ripened cheese.</title>
        <authorList>
            <consortium name="US DOE Joint Genome Institute (JGI-PGF)"/>
            <person name="Walter F."/>
            <person name="Albersmeier A."/>
            <person name="Kalinowski J."/>
            <person name="Ruckert C."/>
        </authorList>
    </citation>
    <scope>NUCLEOTIDE SEQUENCE</scope>
    <source>
        <strain evidence="6">CGMCC 4.5737</strain>
    </source>
</reference>
<comment type="subcellular location">
    <subcellularLocation>
        <location evidence="1">Membrane</location>
        <topology evidence="1">Single-pass membrane protein</topology>
    </subcellularLocation>
</comment>
<feature type="region of interest" description="Disordered" evidence="5">
    <location>
        <begin position="49"/>
        <end position="89"/>
    </location>
</feature>
<dbReference type="Pfam" id="PF04228">
    <property type="entry name" value="Zn_peptidase"/>
    <property type="match status" value="1"/>
</dbReference>
<evidence type="ECO:0000256" key="3">
    <source>
        <dbReference type="ARBA" id="ARBA00022989"/>
    </source>
</evidence>
<protein>
    <submittedName>
        <fullName evidence="6">Metalloprotease</fullName>
    </submittedName>
</protein>
<evidence type="ECO:0000256" key="2">
    <source>
        <dbReference type="ARBA" id="ARBA00022692"/>
    </source>
</evidence>
<feature type="compositionally biased region" description="Polar residues" evidence="5">
    <location>
        <begin position="51"/>
        <end position="67"/>
    </location>
</feature>
<keyword evidence="6" id="KW-0482">Metalloprotease</keyword>
<dbReference type="GO" id="GO:0008237">
    <property type="term" value="F:metallopeptidase activity"/>
    <property type="evidence" value="ECO:0007669"/>
    <property type="project" value="UniProtKB-KW"/>
</dbReference>
<dbReference type="GO" id="GO:0016020">
    <property type="term" value="C:membrane"/>
    <property type="evidence" value="ECO:0007669"/>
    <property type="project" value="UniProtKB-SubCell"/>
</dbReference>
<evidence type="ECO:0000313" key="6">
    <source>
        <dbReference type="EMBL" id="GGM42114.1"/>
    </source>
</evidence>
<gene>
    <name evidence="6" type="ORF">GCM10012275_11370</name>
</gene>
<keyword evidence="3" id="KW-1133">Transmembrane helix</keyword>
<dbReference type="SUPFAM" id="SSF55486">
    <property type="entry name" value="Metalloproteases ('zincins'), catalytic domain"/>
    <property type="match status" value="1"/>
</dbReference>
<proteinExistence type="predicted"/>
<dbReference type="Proteomes" id="UP000637578">
    <property type="component" value="Unassembled WGS sequence"/>
</dbReference>
<dbReference type="PANTHER" id="PTHR30168">
    <property type="entry name" value="PUTATIVE MEMBRANE PROTEIN YPFJ"/>
    <property type="match status" value="1"/>
</dbReference>
<keyword evidence="2" id="KW-0812">Transmembrane</keyword>
<dbReference type="RefSeq" id="WP_189054606.1">
    <property type="nucleotide sequence ID" value="NZ_BMMK01000003.1"/>
</dbReference>